<dbReference type="InterPro" id="IPR007110">
    <property type="entry name" value="Ig-like_dom"/>
</dbReference>
<dbReference type="Proteomes" id="UP000246464">
    <property type="component" value="Chromosome 8"/>
</dbReference>
<keyword evidence="6" id="KW-1185">Reference proteome</keyword>
<dbReference type="Gene3D" id="2.60.40.10">
    <property type="entry name" value="Immunoglobulins"/>
    <property type="match status" value="6"/>
</dbReference>
<feature type="compositionally biased region" description="Polar residues" evidence="1">
    <location>
        <begin position="606"/>
        <end position="621"/>
    </location>
</feature>
<sequence length="687" mass="75099">MSLREAARGLVFFLLSVLAVQGEDGWRFTYAPTQICAIKGSTVTIHCTFSHPSRINDHDVTVERTFWFTEVQNKEPEDLRTDSKYAGRVQNHCGESDCTLTITDLRESDSHVYEFMLITGQGGRFIGSPGVKLTVTDAPKVPSVLMSHPGDIFKDSSVTLTCSSDAYPPHTYAWNKENQKLGSEPHLVLSSIQSSDSGEYYCTAENELGKTSSKYVLINVKYAPRSPSVSVSPTGEIVEGSSVNLTCSSDANPAANCTWYKNHTRIGEPKNIYHFTGISSWDRGVYHCKCENKHGHNSTSKSIDVLYAPNLPSVSVSPSGEIVEGSSVTLTCSSDANPPADYTWNKKNERKEFHLHLEGTGFDFSSIQSSDSGVYHCTAENELGRNSTDIIIAVKYAPRSPSVSVSPSGEIVEGSSVSLTCSSDANPTANCTWYRNHTRIGEPKNIYHFTAISSGDRGVYQCKCENQYGYNSIMNSLDVLYAPKIPSVSVSPSGEIVEGSSVTLTCSSDANPPADYTWYKENEDSRKASAQIFTIADVRVENGGNYSCFAQNTQGCHNSTVRLMVIAASPGAWKSTVIGIISAVFLGIMLLFAFFLIRELRASKQSSQPGYGPGSEQNQTDAVFYNIGPGGASRYEDEDDDDDDDDDDEEDEDEFAYAAVTFKSFAPRGQDTGEDPAKLYSTVKKNF</sequence>
<evidence type="ECO:0000313" key="5">
    <source>
        <dbReference type="EMBL" id="AWP05155.1"/>
    </source>
</evidence>
<dbReference type="Pfam" id="PF13895">
    <property type="entry name" value="Ig_2"/>
    <property type="match status" value="4"/>
</dbReference>
<dbReference type="CDD" id="cd00096">
    <property type="entry name" value="Ig"/>
    <property type="match status" value="2"/>
</dbReference>
<dbReference type="InterPro" id="IPR036179">
    <property type="entry name" value="Ig-like_dom_sf"/>
</dbReference>
<dbReference type="PROSITE" id="PS50835">
    <property type="entry name" value="IG_LIKE"/>
    <property type="match status" value="5"/>
</dbReference>
<proteinExistence type="predicted"/>
<feature type="domain" description="Ig-like" evidence="4">
    <location>
        <begin position="312"/>
        <end position="393"/>
    </location>
</feature>
<protein>
    <submittedName>
        <fullName evidence="5">Putative B-cell receptor CD22-like</fullName>
    </submittedName>
</protein>
<reference evidence="5 6" key="1">
    <citation type="submission" date="2017-12" db="EMBL/GenBank/DDBJ databases">
        <title>Integrating genomic resources of turbot (Scophthalmus maximus) in depth evaluation of genetic and physical mapping variation across individuals.</title>
        <authorList>
            <person name="Martinez P."/>
        </authorList>
    </citation>
    <scope>NUCLEOTIDE SEQUENCE [LARGE SCALE GENOMIC DNA]</scope>
</reference>
<evidence type="ECO:0000256" key="3">
    <source>
        <dbReference type="SAM" id="SignalP"/>
    </source>
</evidence>
<feature type="signal peptide" evidence="3">
    <location>
        <begin position="1"/>
        <end position="22"/>
    </location>
</feature>
<feature type="compositionally biased region" description="Acidic residues" evidence="1">
    <location>
        <begin position="636"/>
        <end position="655"/>
    </location>
</feature>
<feature type="domain" description="Ig-like" evidence="4">
    <location>
        <begin position="401"/>
        <end position="480"/>
    </location>
</feature>
<dbReference type="InterPro" id="IPR003598">
    <property type="entry name" value="Ig_sub2"/>
</dbReference>
<dbReference type="PANTHER" id="PTHR46013:SF4">
    <property type="entry name" value="B-CELL RECEPTOR CD22-RELATED"/>
    <property type="match status" value="1"/>
</dbReference>
<dbReference type="AlphaFoldDB" id="A0A2U9BM57"/>
<evidence type="ECO:0000259" key="4">
    <source>
        <dbReference type="PROSITE" id="PS50835"/>
    </source>
</evidence>
<keyword evidence="3" id="KW-0732">Signal</keyword>
<keyword evidence="5" id="KW-0675">Receptor</keyword>
<evidence type="ECO:0000256" key="2">
    <source>
        <dbReference type="SAM" id="Phobius"/>
    </source>
</evidence>
<feature type="transmembrane region" description="Helical" evidence="2">
    <location>
        <begin position="577"/>
        <end position="597"/>
    </location>
</feature>
<dbReference type="Pfam" id="PF13927">
    <property type="entry name" value="Ig_3"/>
    <property type="match status" value="1"/>
</dbReference>
<dbReference type="InterPro" id="IPR013783">
    <property type="entry name" value="Ig-like_fold"/>
</dbReference>
<dbReference type="SUPFAM" id="SSF48726">
    <property type="entry name" value="Immunoglobulin"/>
    <property type="match status" value="6"/>
</dbReference>
<dbReference type="SMART" id="SM00408">
    <property type="entry name" value="IGc2"/>
    <property type="match status" value="5"/>
</dbReference>
<dbReference type="EMBL" id="CP026250">
    <property type="protein sequence ID" value="AWP05155.1"/>
    <property type="molecule type" value="Genomic_DNA"/>
</dbReference>
<dbReference type="SMART" id="SM00409">
    <property type="entry name" value="IG"/>
    <property type="match status" value="6"/>
</dbReference>
<feature type="domain" description="Ig-like" evidence="4">
    <location>
        <begin position="483"/>
        <end position="564"/>
    </location>
</feature>
<evidence type="ECO:0000313" key="6">
    <source>
        <dbReference type="Proteomes" id="UP000246464"/>
    </source>
</evidence>
<keyword evidence="2" id="KW-1133">Transmembrane helix</keyword>
<accession>A0A2U9BM57</accession>
<keyword evidence="2" id="KW-0472">Membrane</keyword>
<dbReference type="PANTHER" id="PTHR46013">
    <property type="entry name" value="VASCULAR CELL ADHESION MOLECULE 1"/>
    <property type="match status" value="1"/>
</dbReference>
<feature type="region of interest" description="Disordered" evidence="1">
    <location>
        <begin position="606"/>
        <end position="687"/>
    </location>
</feature>
<organism evidence="5 6">
    <name type="scientific">Scophthalmus maximus</name>
    <name type="common">Turbot</name>
    <name type="synonym">Psetta maxima</name>
    <dbReference type="NCBI Taxonomy" id="52904"/>
    <lineage>
        <taxon>Eukaryota</taxon>
        <taxon>Metazoa</taxon>
        <taxon>Chordata</taxon>
        <taxon>Craniata</taxon>
        <taxon>Vertebrata</taxon>
        <taxon>Euteleostomi</taxon>
        <taxon>Actinopterygii</taxon>
        <taxon>Neopterygii</taxon>
        <taxon>Teleostei</taxon>
        <taxon>Neoteleostei</taxon>
        <taxon>Acanthomorphata</taxon>
        <taxon>Carangaria</taxon>
        <taxon>Pleuronectiformes</taxon>
        <taxon>Pleuronectoidei</taxon>
        <taxon>Scophthalmidae</taxon>
        <taxon>Scophthalmus</taxon>
    </lineage>
</organism>
<feature type="domain" description="Ig-like" evidence="4">
    <location>
        <begin position="227"/>
        <end position="304"/>
    </location>
</feature>
<dbReference type="InterPro" id="IPR003599">
    <property type="entry name" value="Ig_sub"/>
</dbReference>
<feature type="domain" description="Ig-like" evidence="4">
    <location>
        <begin position="139"/>
        <end position="213"/>
    </location>
</feature>
<keyword evidence="2" id="KW-0812">Transmembrane</keyword>
<evidence type="ECO:0000256" key="1">
    <source>
        <dbReference type="SAM" id="MobiDB-lite"/>
    </source>
</evidence>
<feature type="chain" id="PRO_5015935071" evidence="3">
    <location>
        <begin position="23"/>
        <end position="687"/>
    </location>
</feature>
<name>A0A2U9BM57_SCOMX</name>
<gene>
    <name evidence="5" type="ORF">SMAX5B_013004</name>
</gene>